<dbReference type="Pfam" id="PF07690">
    <property type="entry name" value="MFS_1"/>
    <property type="match status" value="1"/>
</dbReference>
<dbReference type="PANTHER" id="PTHR43124:SF3">
    <property type="entry name" value="CHLORAMPHENICOL EFFLUX PUMP RV0191"/>
    <property type="match status" value="1"/>
</dbReference>
<feature type="transmembrane region" description="Helical" evidence="6">
    <location>
        <begin position="21"/>
        <end position="40"/>
    </location>
</feature>
<dbReference type="STRING" id="438753.AZC_2333"/>
<proteinExistence type="predicted"/>
<evidence type="ECO:0000256" key="1">
    <source>
        <dbReference type="ARBA" id="ARBA00004651"/>
    </source>
</evidence>
<evidence type="ECO:0000256" key="3">
    <source>
        <dbReference type="ARBA" id="ARBA00022692"/>
    </source>
</evidence>
<keyword evidence="5 6" id="KW-0472">Membrane</keyword>
<feature type="transmembrane region" description="Helical" evidence="6">
    <location>
        <begin position="230"/>
        <end position="252"/>
    </location>
</feature>
<reference evidence="9" key="2">
    <citation type="submission" date="2007-04" db="EMBL/GenBank/DDBJ databases">
        <title>Complete genome sequence of the nitrogen-fixing bacterium Azorhizobium caulinodans ORS571.</title>
        <authorList>
            <person name="Lee K.B."/>
            <person name="Backer P.D."/>
            <person name="Aono T."/>
            <person name="Liu C.T."/>
            <person name="Suzuki S."/>
            <person name="Suzuki T."/>
            <person name="Kaneko T."/>
            <person name="Yamada M."/>
            <person name="Tabata S."/>
            <person name="Kupfer D.M."/>
            <person name="Najar F.Z."/>
            <person name="Wiley G.B."/>
            <person name="Roe B."/>
            <person name="Binnewies T."/>
            <person name="Ussery D."/>
            <person name="Vereecke D."/>
            <person name="Gevers D."/>
            <person name="Holsters M."/>
            <person name="Oyaizu H."/>
        </authorList>
    </citation>
    <scope>NUCLEOTIDE SEQUENCE [LARGE SCALE GENOMIC DNA]</scope>
    <source>
        <strain evidence="9">ATCC 43989 / DSM 5975 / JCM 20966 / LMG 6465 / NBRC 14845 / NCIMB 13405 / ORS 571</strain>
    </source>
</reference>
<dbReference type="InterPro" id="IPR050189">
    <property type="entry name" value="MFS_Efflux_Transporters"/>
</dbReference>
<reference evidence="8 9" key="1">
    <citation type="journal article" date="2007" name="Appl. Environ. Microbiol.">
        <title>Rhizobial factors required for stem nodule maturation and maintenance in Sesbania rostrata-Azorhizobium caulinodans ORS571 symbiosis.</title>
        <authorList>
            <person name="Suzuki S."/>
            <person name="Aono T."/>
            <person name="Lee KB."/>
            <person name="Suzuki T."/>
            <person name="Liu CT."/>
            <person name="Miwa H."/>
            <person name="Wakao S."/>
            <person name="Iki T."/>
            <person name="Oyaizu H."/>
        </authorList>
    </citation>
    <scope>NUCLEOTIDE SEQUENCE [LARGE SCALE GENOMIC DNA]</scope>
    <source>
        <strain evidence="9">ATCC 43989 / DSM 5975 / JCM 20966 / LMG 6465 / NBRC 14845 / NCIMB 13405 / ORS 571</strain>
    </source>
</reference>
<protein>
    <submittedName>
        <fullName evidence="8">Drug resistance transporter</fullName>
    </submittedName>
</protein>
<dbReference type="KEGG" id="azc:AZC_2333"/>
<feature type="transmembrane region" description="Helical" evidence="6">
    <location>
        <begin position="92"/>
        <end position="109"/>
    </location>
</feature>
<keyword evidence="4 6" id="KW-1133">Transmembrane helix</keyword>
<dbReference type="eggNOG" id="COG2814">
    <property type="taxonomic scope" value="Bacteria"/>
</dbReference>
<evidence type="ECO:0000256" key="5">
    <source>
        <dbReference type="ARBA" id="ARBA00023136"/>
    </source>
</evidence>
<dbReference type="InterPro" id="IPR036259">
    <property type="entry name" value="MFS_trans_sf"/>
</dbReference>
<dbReference type="EMBL" id="AP009384">
    <property type="protein sequence ID" value="BAF88331.1"/>
    <property type="molecule type" value="Genomic_DNA"/>
</dbReference>
<evidence type="ECO:0000313" key="9">
    <source>
        <dbReference type="Proteomes" id="UP000000270"/>
    </source>
</evidence>
<dbReference type="PANTHER" id="PTHR43124">
    <property type="entry name" value="PURINE EFFLUX PUMP PBUE"/>
    <property type="match status" value="1"/>
</dbReference>
<reference evidence="8 9" key="6">
    <citation type="journal article" date="2011" name="Appl. Environ. Microbiol.">
        <title>Involvement of the azorhizobial chromosome partition gene (parA) in the onset of bacteroid differentiation during Sesbania rostrata stem nodule development.</title>
        <authorList>
            <person name="Liu CT."/>
            <person name="Lee KB."/>
            <person name="Wang YS."/>
            <person name="Peng MH."/>
            <person name="Lee KT."/>
            <person name="Suzuki S."/>
            <person name="Suzuki T."/>
            <person name="Oyaizu H."/>
        </authorList>
    </citation>
    <scope>NUCLEOTIDE SEQUENCE [LARGE SCALE GENOMIC DNA]</scope>
    <source>
        <strain evidence="9">ATCC 43989 / DSM 5975 / JCM 20966 / LMG 6465 / NBRC 14845 / NCIMB 13405 / ORS 571</strain>
    </source>
</reference>
<sequence>MSKCMTRSDPGVASAAAQKPSFVEFVALVALMMGVTAFSIDNLLPAFEPIRVDLKVPRAGDLQLIVTAYMIGFALMQLVFGTISDVIGRKPALIIGLAIYAVGCGLAMVTDNFTVLLVARAIQGMGTAAARVLSVAIVRDRFKGRDMARVMSLCMMVFLVVPVVAPTLGSAILLVGTWHLIFLAMLALGVILAVWFGLRMPETLHPENRVPFSVASIVRGLKVTVTTRRAFGYATGMGLMMGALMSFVASAPQIFDTEVYHLGSAFPLAFSSVAAVMSAASFLNSRLVGRIGMRHLSHAAIIGFTLVGGLQVAFALAYDGKPPFLLFCTLIALNQALFALTVPNFNSMAMEPLGAIAGTASSFIGFYTTLFGAIMGMVVGQSVAGSVLPLALGYFCLGFLAILSTFWAEKGKLFGGQMGAQPH</sequence>
<evidence type="ECO:0000313" key="8">
    <source>
        <dbReference type="EMBL" id="BAF88331.1"/>
    </source>
</evidence>
<feature type="transmembrane region" description="Helical" evidence="6">
    <location>
        <begin position="354"/>
        <end position="375"/>
    </location>
</feature>
<feature type="transmembrane region" description="Helical" evidence="6">
    <location>
        <begin position="180"/>
        <end position="198"/>
    </location>
</feature>
<evidence type="ECO:0000256" key="4">
    <source>
        <dbReference type="ARBA" id="ARBA00022989"/>
    </source>
</evidence>
<dbReference type="PROSITE" id="PS50850">
    <property type="entry name" value="MFS"/>
    <property type="match status" value="1"/>
</dbReference>
<reference evidence="8 9" key="4">
    <citation type="journal article" date="2009" name="Appl. Environ. Microbiol.">
        <title>Comparative genome-wide transcriptional profiling of Azorhizobium caulinodans ORS571 grown under free-living and symbiotic conditions.</title>
        <authorList>
            <person name="Tsukada S."/>
            <person name="Aono T."/>
            <person name="Akiba N."/>
            <person name="Lee KB."/>
            <person name="Liu CT."/>
            <person name="Toyazaki H."/>
            <person name="Oyaizu H."/>
        </authorList>
    </citation>
    <scope>NUCLEOTIDE SEQUENCE [LARGE SCALE GENOMIC DNA]</scope>
    <source>
        <strain evidence="9">ATCC 43989 / DSM 5975 / JCM 20966 / LMG 6465 / NBRC 14845 / NCIMB 13405 / ORS 571</strain>
    </source>
</reference>
<keyword evidence="9" id="KW-1185">Reference proteome</keyword>
<dbReference type="Proteomes" id="UP000000270">
    <property type="component" value="Chromosome"/>
</dbReference>
<evidence type="ECO:0000256" key="2">
    <source>
        <dbReference type="ARBA" id="ARBA00022475"/>
    </source>
</evidence>
<feature type="transmembrane region" description="Helical" evidence="6">
    <location>
        <begin position="296"/>
        <end position="318"/>
    </location>
</feature>
<dbReference type="InterPro" id="IPR020846">
    <property type="entry name" value="MFS_dom"/>
</dbReference>
<feature type="transmembrane region" description="Helical" evidence="6">
    <location>
        <begin position="60"/>
        <end position="80"/>
    </location>
</feature>
<keyword evidence="3 6" id="KW-0812">Transmembrane</keyword>
<gene>
    <name evidence="8" type="ordered locus">AZC_2333</name>
</gene>
<dbReference type="GO" id="GO:0005886">
    <property type="term" value="C:plasma membrane"/>
    <property type="evidence" value="ECO:0007669"/>
    <property type="project" value="UniProtKB-SubCell"/>
</dbReference>
<feature type="transmembrane region" description="Helical" evidence="6">
    <location>
        <begin position="324"/>
        <end position="342"/>
    </location>
</feature>
<accession>A8I5X2</accession>
<evidence type="ECO:0000256" key="6">
    <source>
        <dbReference type="SAM" id="Phobius"/>
    </source>
</evidence>
<dbReference type="CDD" id="cd17320">
    <property type="entry name" value="MFS_MdfA_MDR_like"/>
    <property type="match status" value="1"/>
</dbReference>
<evidence type="ECO:0000259" key="7">
    <source>
        <dbReference type="PROSITE" id="PS50850"/>
    </source>
</evidence>
<reference evidence="8 9" key="3">
    <citation type="journal article" date="2008" name="BMC Genomics">
        <title>The genome of the versatile nitrogen fixer Azorhizobium caulinodans ORS571.</title>
        <authorList>
            <person name="Lee KB."/>
            <person name="Backer P.D."/>
            <person name="Aono T."/>
            <person name="Liu CT."/>
            <person name="Suzuki S."/>
            <person name="Suzuki T."/>
            <person name="Kaneko T."/>
            <person name="Yamada M."/>
            <person name="Tabata S."/>
            <person name="Kupfer D.M."/>
            <person name="Najar F.Z."/>
            <person name="Wiley G.B."/>
            <person name="Roe B."/>
            <person name="Binnewies T.T."/>
            <person name="Ussery D.W."/>
            <person name="D'Haeze W."/>
            <person name="Herder J.D."/>
            <person name="Gevers D."/>
            <person name="Vereecke D."/>
            <person name="Holsters M."/>
            <person name="Oyaizu H."/>
        </authorList>
    </citation>
    <scope>NUCLEOTIDE SEQUENCE [LARGE SCALE GENOMIC DNA]</scope>
    <source>
        <strain evidence="9">ATCC 43989 / DSM 5975 / JCM 20966 / LMG 6465 / NBRC 14845 / NCIMB 13405 / ORS 571</strain>
    </source>
</reference>
<dbReference type="Gene3D" id="1.20.1720.10">
    <property type="entry name" value="Multidrug resistance protein D"/>
    <property type="match status" value="1"/>
</dbReference>
<comment type="subcellular location">
    <subcellularLocation>
        <location evidence="1">Cell membrane</location>
        <topology evidence="1">Multi-pass membrane protein</topology>
    </subcellularLocation>
</comment>
<dbReference type="SUPFAM" id="SSF103473">
    <property type="entry name" value="MFS general substrate transporter"/>
    <property type="match status" value="1"/>
</dbReference>
<dbReference type="AlphaFoldDB" id="A8I5X2"/>
<organism evidence="8 9">
    <name type="scientific">Azorhizobium caulinodans (strain ATCC 43989 / DSM 5975 / JCM 20966 / LMG 6465 / NBRC 14845 / NCIMB 13405 / ORS 571)</name>
    <dbReference type="NCBI Taxonomy" id="438753"/>
    <lineage>
        <taxon>Bacteria</taxon>
        <taxon>Pseudomonadati</taxon>
        <taxon>Pseudomonadota</taxon>
        <taxon>Alphaproteobacteria</taxon>
        <taxon>Hyphomicrobiales</taxon>
        <taxon>Xanthobacteraceae</taxon>
        <taxon>Azorhizobium</taxon>
    </lineage>
</organism>
<feature type="domain" description="Major facilitator superfamily (MFS) profile" evidence="7">
    <location>
        <begin position="22"/>
        <end position="410"/>
    </location>
</feature>
<feature type="transmembrane region" description="Helical" evidence="6">
    <location>
        <begin position="387"/>
        <end position="408"/>
    </location>
</feature>
<dbReference type="InterPro" id="IPR011701">
    <property type="entry name" value="MFS"/>
</dbReference>
<feature type="transmembrane region" description="Helical" evidence="6">
    <location>
        <begin position="264"/>
        <end position="284"/>
    </location>
</feature>
<feature type="transmembrane region" description="Helical" evidence="6">
    <location>
        <begin position="150"/>
        <end position="174"/>
    </location>
</feature>
<name>A8I5X2_AZOC5</name>
<dbReference type="GO" id="GO:0022857">
    <property type="term" value="F:transmembrane transporter activity"/>
    <property type="evidence" value="ECO:0007669"/>
    <property type="project" value="InterPro"/>
</dbReference>
<keyword evidence="2" id="KW-1003">Cell membrane</keyword>
<dbReference type="HOGENOM" id="CLU_001265_47_0_5"/>
<feature type="transmembrane region" description="Helical" evidence="6">
    <location>
        <begin position="115"/>
        <end position="138"/>
    </location>
</feature>
<reference evidence="8 9" key="5">
    <citation type="journal article" date="2010" name="Appl. Environ. Microbiol.">
        <title>phrR-like gene praR of Azorhizobium caulinodans ORS571 is essential for symbiosis with Sesbania rostrata and is involved in expression of reb genes.</title>
        <authorList>
            <person name="Akiba N."/>
            <person name="Aono T."/>
            <person name="Toyazaki H."/>
            <person name="Sato S."/>
            <person name="Oyaizu H."/>
        </authorList>
    </citation>
    <scope>NUCLEOTIDE SEQUENCE [LARGE SCALE GENOMIC DNA]</scope>
    <source>
        <strain evidence="9">ATCC 43989 / DSM 5975 / JCM 20966 / LMG 6465 / NBRC 14845 / NCIMB 13405 / ORS 571</strain>
    </source>
</reference>